<gene>
    <name evidence="1" type="ORF">SELMODRAFT_409770</name>
</gene>
<dbReference type="KEGG" id="smo:SELMODRAFT_409770"/>
<dbReference type="Gramene" id="EFJ29836">
    <property type="protein sequence ID" value="EFJ29836"/>
    <property type="gene ID" value="SELMODRAFT_409770"/>
</dbReference>
<evidence type="ECO:0000313" key="1">
    <source>
        <dbReference type="EMBL" id="EFJ29836.1"/>
    </source>
</evidence>
<dbReference type="Proteomes" id="UP000001514">
    <property type="component" value="Unassembled WGS sequence"/>
</dbReference>
<dbReference type="InParanoid" id="D8RCE2"/>
<protein>
    <submittedName>
        <fullName evidence="1">Uncharacterized protein</fullName>
    </submittedName>
</protein>
<evidence type="ECO:0000313" key="2">
    <source>
        <dbReference type="Proteomes" id="UP000001514"/>
    </source>
</evidence>
<keyword evidence="2" id="KW-1185">Reference proteome</keyword>
<reference evidence="1 2" key="1">
    <citation type="journal article" date="2011" name="Science">
        <title>The Selaginella genome identifies genetic changes associated with the evolution of vascular plants.</title>
        <authorList>
            <person name="Banks J.A."/>
            <person name="Nishiyama T."/>
            <person name="Hasebe M."/>
            <person name="Bowman J.L."/>
            <person name="Gribskov M."/>
            <person name="dePamphilis C."/>
            <person name="Albert V.A."/>
            <person name="Aono N."/>
            <person name="Aoyama T."/>
            <person name="Ambrose B.A."/>
            <person name="Ashton N.W."/>
            <person name="Axtell M.J."/>
            <person name="Barker E."/>
            <person name="Barker M.S."/>
            <person name="Bennetzen J.L."/>
            <person name="Bonawitz N.D."/>
            <person name="Chapple C."/>
            <person name="Cheng C."/>
            <person name="Correa L.G."/>
            <person name="Dacre M."/>
            <person name="DeBarry J."/>
            <person name="Dreyer I."/>
            <person name="Elias M."/>
            <person name="Engstrom E.M."/>
            <person name="Estelle M."/>
            <person name="Feng L."/>
            <person name="Finet C."/>
            <person name="Floyd S.K."/>
            <person name="Frommer W.B."/>
            <person name="Fujita T."/>
            <person name="Gramzow L."/>
            <person name="Gutensohn M."/>
            <person name="Harholt J."/>
            <person name="Hattori M."/>
            <person name="Heyl A."/>
            <person name="Hirai T."/>
            <person name="Hiwatashi Y."/>
            <person name="Ishikawa M."/>
            <person name="Iwata M."/>
            <person name="Karol K.G."/>
            <person name="Koehler B."/>
            <person name="Kolukisaoglu U."/>
            <person name="Kubo M."/>
            <person name="Kurata T."/>
            <person name="Lalonde S."/>
            <person name="Li K."/>
            <person name="Li Y."/>
            <person name="Litt A."/>
            <person name="Lyons E."/>
            <person name="Manning G."/>
            <person name="Maruyama T."/>
            <person name="Michael T.P."/>
            <person name="Mikami K."/>
            <person name="Miyazaki S."/>
            <person name="Morinaga S."/>
            <person name="Murata T."/>
            <person name="Mueller-Roeber B."/>
            <person name="Nelson D.R."/>
            <person name="Obara M."/>
            <person name="Oguri Y."/>
            <person name="Olmstead R.G."/>
            <person name="Onodera N."/>
            <person name="Petersen B.L."/>
            <person name="Pils B."/>
            <person name="Prigge M."/>
            <person name="Rensing S.A."/>
            <person name="Riano-Pachon D.M."/>
            <person name="Roberts A.W."/>
            <person name="Sato Y."/>
            <person name="Scheller H.V."/>
            <person name="Schulz B."/>
            <person name="Schulz C."/>
            <person name="Shakirov E.V."/>
            <person name="Shibagaki N."/>
            <person name="Shinohara N."/>
            <person name="Shippen D.E."/>
            <person name="Soerensen I."/>
            <person name="Sotooka R."/>
            <person name="Sugimoto N."/>
            <person name="Sugita M."/>
            <person name="Sumikawa N."/>
            <person name="Tanurdzic M."/>
            <person name="Theissen G."/>
            <person name="Ulvskov P."/>
            <person name="Wakazuki S."/>
            <person name="Weng J.K."/>
            <person name="Willats W.W."/>
            <person name="Wipf D."/>
            <person name="Wolf P.G."/>
            <person name="Yang L."/>
            <person name="Zimmer A.D."/>
            <person name="Zhu Q."/>
            <person name="Mitros T."/>
            <person name="Hellsten U."/>
            <person name="Loque D."/>
            <person name="Otillar R."/>
            <person name="Salamov A."/>
            <person name="Schmutz J."/>
            <person name="Shapiro H."/>
            <person name="Lindquist E."/>
            <person name="Lucas S."/>
            <person name="Rokhsar D."/>
            <person name="Grigoriev I.V."/>
        </authorList>
    </citation>
    <scope>NUCLEOTIDE SEQUENCE [LARGE SCALE GENOMIC DNA]</scope>
</reference>
<dbReference type="AlphaFoldDB" id="D8RCE2"/>
<accession>D8RCE2</accession>
<proteinExistence type="predicted"/>
<organism evidence="2">
    <name type="scientific">Selaginella moellendorffii</name>
    <name type="common">Spikemoss</name>
    <dbReference type="NCBI Taxonomy" id="88036"/>
    <lineage>
        <taxon>Eukaryota</taxon>
        <taxon>Viridiplantae</taxon>
        <taxon>Streptophyta</taxon>
        <taxon>Embryophyta</taxon>
        <taxon>Tracheophyta</taxon>
        <taxon>Lycopodiopsida</taxon>
        <taxon>Selaginellales</taxon>
        <taxon>Selaginellaceae</taxon>
        <taxon>Selaginella</taxon>
    </lineage>
</organism>
<dbReference type="EMBL" id="GL377576">
    <property type="protein sequence ID" value="EFJ29836.1"/>
    <property type="molecule type" value="Genomic_DNA"/>
</dbReference>
<name>D8RCE2_SELML</name>
<dbReference type="HOGENOM" id="CLU_1780640_0_0_1"/>
<sequence>MGEDPFEGHCHIHKEDFGIGRCHSTSQYCGPEKHIALEVIFITCGSMYFSVPQYWNRKRYWRERQPRFALRNFSSVEMSYPSCPGCVTFGFRFPNSSSSWIELLPRLKFMKTKLNRLGSLDQISGAFGQAGEAIISPSLSTIHVSI</sequence>